<dbReference type="Pfam" id="PF02417">
    <property type="entry name" value="Chromate_transp"/>
    <property type="match status" value="2"/>
</dbReference>
<feature type="transmembrane region" description="Helical" evidence="8">
    <location>
        <begin position="361"/>
        <end position="387"/>
    </location>
</feature>
<feature type="transmembrane region" description="Helical" evidence="8">
    <location>
        <begin position="123"/>
        <end position="147"/>
    </location>
</feature>
<keyword evidence="6 8" id="KW-0472">Membrane</keyword>
<dbReference type="PIRSF" id="PIRSF004810">
    <property type="entry name" value="ChrA"/>
    <property type="match status" value="1"/>
</dbReference>
<evidence type="ECO:0000313" key="9">
    <source>
        <dbReference type="EMBL" id="NBE53500.1"/>
    </source>
</evidence>
<feature type="transmembrane region" description="Helical" evidence="8">
    <location>
        <begin position="180"/>
        <end position="199"/>
    </location>
</feature>
<name>A0A964XLM9_9ACTN</name>
<comment type="similarity">
    <text evidence="2">Belongs to the chromate ion transporter (CHR) (TC 2.A.51) family.</text>
</comment>
<dbReference type="GO" id="GO:0015109">
    <property type="term" value="F:chromate transmembrane transporter activity"/>
    <property type="evidence" value="ECO:0007669"/>
    <property type="project" value="InterPro"/>
</dbReference>
<feature type="region of interest" description="Disordered" evidence="7">
    <location>
        <begin position="1"/>
        <end position="44"/>
    </location>
</feature>
<evidence type="ECO:0000256" key="6">
    <source>
        <dbReference type="ARBA" id="ARBA00023136"/>
    </source>
</evidence>
<evidence type="ECO:0000256" key="8">
    <source>
        <dbReference type="SAM" id="Phobius"/>
    </source>
</evidence>
<feature type="transmembrane region" description="Helical" evidence="8">
    <location>
        <begin position="441"/>
        <end position="464"/>
    </location>
</feature>
<organism evidence="9 10">
    <name type="scientific">Streptomyces boluensis</name>
    <dbReference type="NCBI Taxonomy" id="1775135"/>
    <lineage>
        <taxon>Bacteria</taxon>
        <taxon>Bacillati</taxon>
        <taxon>Actinomycetota</taxon>
        <taxon>Actinomycetes</taxon>
        <taxon>Kitasatosporales</taxon>
        <taxon>Streptomycetaceae</taxon>
        <taxon>Streptomyces</taxon>
    </lineage>
</organism>
<gene>
    <name evidence="9" type="primary">chrA</name>
    <name evidence="9" type="ORF">GUY60_19140</name>
</gene>
<keyword evidence="3" id="KW-1003">Cell membrane</keyword>
<accession>A0A964XLM9</accession>
<dbReference type="PANTHER" id="PTHR33567">
    <property type="entry name" value="CHROMATE ION TRANSPORTER (EUROFUNG)"/>
    <property type="match status" value="1"/>
</dbReference>
<dbReference type="GO" id="GO:0005886">
    <property type="term" value="C:plasma membrane"/>
    <property type="evidence" value="ECO:0007669"/>
    <property type="project" value="UniProtKB-SubCell"/>
</dbReference>
<feature type="transmembrane region" description="Helical" evidence="8">
    <location>
        <begin position="329"/>
        <end position="349"/>
    </location>
</feature>
<dbReference type="Proteomes" id="UP000598297">
    <property type="component" value="Unassembled WGS sequence"/>
</dbReference>
<feature type="compositionally biased region" description="Pro residues" evidence="7">
    <location>
        <begin position="1"/>
        <end position="16"/>
    </location>
</feature>
<comment type="subcellular location">
    <subcellularLocation>
        <location evidence="1">Cell membrane</location>
        <topology evidence="1">Multi-pass membrane protein</topology>
    </subcellularLocation>
</comment>
<comment type="caution">
    <text evidence="9">The sequence shown here is derived from an EMBL/GenBank/DDBJ whole genome shotgun (WGS) entry which is preliminary data.</text>
</comment>
<evidence type="ECO:0000313" key="10">
    <source>
        <dbReference type="Proteomes" id="UP000598297"/>
    </source>
</evidence>
<evidence type="ECO:0000256" key="2">
    <source>
        <dbReference type="ARBA" id="ARBA00005262"/>
    </source>
</evidence>
<proteinExistence type="inferred from homology"/>
<evidence type="ECO:0000256" key="1">
    <source>
        <dbReference type="ARBA" id="ARBA00004651"/>
    </source>
</evidence>
<keyword evidence="4 8" id="KW-0812">Transmembrane</keyword>
<evidence type="ECO:0000256" key="5">
    <source>
        <dbReference type="ARBA" id="ARBA00022989"/>
    </source>
</evidence>
<keyword evidence="10" id="KW-1185">Reference proteome</keyword>
<reference evidence="9" key="1">
    <citation type="submission" date="2020-01" db="EMBL/GenBank/DDBJ databases">
        <title>Whole-genome analyses of novel actinobacteria.</title>
        <authorList>
            <person name="Sahin N."/>
        </authorList>
    </citation>
    <scope>NUCLEOTIDE SEQUENCE</scope>
    <source>
        <strain evidence="9">YC537</strain>
    </source>
</reference>
<feature type="transmembrane region" description="Helical" evidence="8">
    <location>
        <begin position="153"/>
        <end position="173"/>
    </location>
</feature>
<dbReference type="PANTHER" id="PTHR33567:SF3">
    <property type="entry name" value="CHROMATE ION TRANSPORTER (EUROFUNG)"/>
    <property type="match status" value="1"/>
</dbReference>
<feature type="transmembrane region" description="Helical" evidence="8">
    <location>
        <begin position="256"/>
        <end position="277"/>
    </location>
</feature>
<evidence type="ECO:0000256" key="7">
    <source>
        <dbReference type="SAM" id="MobiDB-lite"/>
    </source>
</evidence>
<feature type="transmembrane region" description="Helical" evidence="8">
    <location>
        <begin position="471"/>
        <end position="489"/>
    </location>
</feature>
<dbReference type="NCBIfam" id="TIGR00937">
    <property type="entry name" value="2A51"/>
    <property type="match status" value="1"/>
</dbReference>
<keyword evidence="5 8" id="KW-1133">Transmembrane helix</keyword>
<dbReference type="InterPro" id="IPR014047">
    <property type="entry name" value="Chr_Tranpt_l_chain"/>
</dbReference>
<evidence type="ECO:0000256" key="3">
    <source>
        <dbReference type="ARBA" id="ARBA00022475"/>
    </source>
</evidence>
<sequence>MVAPPPVLPRPFPDGDPPVTATDQPSTPPRPEAKSPAADSERDGDLVPFRQALKTWFTISLQTFGGPAGQIAVMQRALVEEKRWIGQQRFNHALSYCMLLPGPEAQQLAVYTGWLLNGTRGGLAAGVLFVLPGVVALLALSALYVAFGSTVAVTGLFAGLAPAVVAIVAQAVWRVGRRSLTHPLLVGVAVASFVALALFDAPFPAVIVVAALAGWLIGRYVPHALKPAGSGAVDDGPPPLIPDGALHAERPSARRALRIVAIGLVLWAAPVAAVAVLTGTGSVFTTQGLYFSGTAVVTFGGAYAVLAYVAQQAVQTYGWLGAGEMARGLALAETTPGPLIMVVQFVAFLGAYRDPGTLDPWAAALLGALLTTWVTFVPCFLFIFLGAPYIERLRGNRRIAAALSGITAAVVGVIANLALYFAEHTLFTDVRAWSTGPLHLAVPNVATLRPAALGIALIAVLLIFRLRWSVLRTLGVCATIGLAAAFAGVPGV</sequence>
<dbReference type="OrthoDB" id="8969999at2"/>
<feature type="transmembrane region" description="Helical" evidence="8">
    <location>
        <begin position="289"/>
        <end position="309"/>
    </location>
</feature>
<dbReference type="AlphaFoldDB" id="A0A964XLM9"/>
<dbReference type="InterPro" id="IPR003370">
    <property type="entry name" value="Chromate_transpt"/>
</dbReference>
<dbReference type="EMBL" id="JAAAHS010000145">
    <property type="protein sequence ID" value="NBE53500.1"/>
    <property type="molecule type" value="Genomic_DNA"/>
</dbReference>
<feature type="transmembrane region" description="Helical" evidence="8">
    <location>
        <begin position="399"/>
        <end position="421"/>
    </location>
</feature>
<evidence type="ECO:0000256" key="4">
    <source>
        <dbReference type="ARBA" id="ARBA00022692"/>
    </source>
</evidence>
<protein>
    <submittedName>
        <fullName evidence="9">Chromate efflux transporter</fullName>
    </submittedName>
</protein>